<dbReference type="EMBL" id="AYCK01012600">
    <property type="status" value="NOT_ANNOTATED_CDS"/>
    <property type="molecule type" value="Genomic_DNA"/>
</dbReference>
<dbReference type="PANTHER" id="PTHR23122">
    <property type="entry name" value="MEMBRANE-ASSOCIATED GUANYLATE KINASE MAGUK"/>
    <property type="match status" value="1"/>
</dbReference>
<evidence type="ECO:0000313" key="8">
    <source>
        <dbReference type="Ensembl" id="ENSPFOP00000029899.1"/>
    </source>
</evidence>
<dbReference type="SUPFAM" id="SSF50044">
    <property type="entry name" value="SH3-domain"/>
    <property type="match status" value="1"/>
</dbReference>
<dbReference type="SMART" id="SM00228">
    <property type="entry name" value="PDZ"/>
    <property type="match status" value="1"/>
</dbReference>
<dbReference type="PROSITE" id="PS50002">
    <property type="entry name" value="SH3"/>
    <property type="match status" value="1"/>
</dbReference>
<dbReference type="PROSITE" id="PS50052">
    <property type="entry name" value="GUANYLATE_KINASE_2"/>
    <property type="match status" value="1"/>
</dbReference>
<name>A0A096MEQ8_POEFO</name>
<dbReference type="PROSITE" id="PS00856">
    <property type="entry name" value="GUANYLATE_KINASE_1"/>
    <property type="match status" value="1"/>
</dbReference>
<dbReference type="Gene3D" id="1.10.287.650">
    <property type="entry name" value="L27 domain"/>
    <property type="match status" value="1"/>
</dbReference>
<comment type="similarity">
    <text evidence="1">Belongs to the MAGUK family.</text>
</comment>
<dbReference type="CDD" id="cd00071">
    <property type="entry name" value="GMPK"/>
    <property type="match status" value="1"/>
</dbReference>
<dbReference type="InterPro" id="IPR008144">
    <property type="entry name" value="Guanylate_kin-like_dom"/>
</dbReference>
<keyword evidence="9" id="KW-1185">Reference proteome</keyword>
<dbReference type="Pfam" id="PF02828">
    <property type="entry name" value="L27"/>
    <property type="match status" value="1"/>
</dbReference>
<dbReference type="PROSITE" id="PS51022">
    <property type="entry name" value="L27"/>
    <property type="match status" value="1"/>
</dbReference>
<dbReference type="Gene3D" id="3.40.50.300">
    <property type="entry name" value="P-loop containing nucleotide triphosphate hydrolases"/>
    <property type="match status" value="1"/>
</dbReference>
<dbReference type="OMA" id="PACWIRP"/>
<dbReference type="Pfam" id="PF00595">
    <property type="entry name" value="PDZ"/>
    <property type="match status" value="1"/>
</dbReference>
<reference evidence="8" key="3">
    <citation type="submission" date="2025-09" db="UniProtKB">
        <authorList>
            <consortium name="Ensembl"/>
        </authorList>
    </citation>
    <scope>IDENTIFICATION</scope>
</reference>
<evidence type="ECO:0000256" key="3">
    <source>
        <dbReference type="PROSITE-ProRule" id="PRU00192"/>
    </source>
</evidence>
<dbReference type="AlphaFoldDB" id="A0A096MEQ8"/>
<feature type="domain" description="L27" evidence="7">
    <location>
        <begin position="1"/>
        <end position="54"/>
    </location>
</feature>
<feature type="domain" description="SH3" evidence="4">
    <location>
        <begin position="222"/>
        <end position="292"/>
    </location>
</feature>
<dbReference type="InterPro" id="IPR014775">
    <property type="entry name" value="L27_C"/>
</dbReference>
<accession>A0A096MEQ8</accession>
<feature type="domain" description="PDZ" evidence="6">
    <location>
        <begin position="133"/>
        <end position="200"/>
    </location>
</feature>
<feature type="domain" description="Guanylate kinase-like" evidence="5">
    <location>
        <begin position="388"/>
        <end position="577"/>
    </location>
</feature>
<dbReference type="SUPFAM" id="SSF52540">
    <property type="entry name" value="P-loop containing nucleoside triphosphate hydrolases"/>
    <property type="match status" value="1"/>
</dbReference>
<dbReference type="Gene3D" id="2.30.30.40">
    <property type="entry name" value="SH3 Domains"/>
    <property type="match status" value="1"/>
</dbReference>
<dbReference type="CDD" id="cd06799">
    <property type="entry name" value="PDZ_MPP3-MPP4-MPP7-like"/>
    <property type="match status" value="1"/>
</dbReference>
<reference evidence="8" key="2">
    <citation type="submission" date="2025-08" db="UniProtKB">
        <authorList>
            <consortium name="Ensembl"/>
        </authorList>
    </citation>
    <scope>IDENTIFICATION</scope>
</reference>
<evidence type="ECO:0000259" key="6">
    <source>
        <dbReference type="PROSITE" id="PS50106"/>
    </source>
</evidence>
<dbReference type="Ensembl" id="ENSPFOT00000023476.1">
    <property type="protein sequence ID" value="ENSPFOP00000029899.1"/>
    <property type="gene ID" value="ENSPFOG00000023901.1"/>
</dbReference>
<proteinExistence type="inferred from homology"/>
<dbReference type="SUPFAM" id="SSF50156">
    <property type="entry name" value="PDZ domain-like"/>
    <property type="match status" value="1"/>
</dbReference>
<dbReference type="InterPro" id="IPR036028">
    <property type="entry name" value="SH3-like_dom_sf"/>
</dbReference>
<protein>
    <submittedName>
        <fullName evidence="8">MAGUK p55 scaffold protein 4</fullName>
    </submittedName>
</protein>
<dbReference type="Gene3D" id="2.30.42.10">
    <property type="match status" value="1"/>
</dbReference>
<dbReference type="InterPro" id="IPR001478">
    <property type="entry name" value="PDZ"/>
</dbReference>
<dbReference type="Pfam" id="PF00625">
    <property type="entry name" value="Guanylate_kin"/>
    <property type="match status" value="1"/>
</dbReference>
<dbReference type="Proteomes" id="UP000028760">
    <property type="component" value="Unassembled WGS sequence"/>
</dbReference>
<dbReference type="GeneTree" id="ENSGT00940000156444"/>
<reference evidence="9" key="1">
    <citation type="submission" date="2013-10" db="EMBL/GenBank/DDBJ databases">
        <authorList>
            <person name="Schartl M."/>
            <person name="Warren W."/>
        </authorList>
    </citation>
    <scope>NUCLEOTIDE SEQUENCE [LARGE SCALE GENOMIC DNA]</scope>
    <source>
        <strain evidence="9">female</strain>
    </source>
</reference>
<keyword evidence="2 3" id="KW-0728">SH3 domain</keyword>
<dbReference type="SMART" id="SM00326">
    <property type="entry name" value="SH3"/>
    <property type="match status" value="1"/>
</dbReference>
<evidence type="ECO:0000259" key="7">
    <source>
        <dbReference type="PROSITE" id="PS51022"/>
    </source>
</evidence>
<evidence type="ECO:0000259" key="5">
    <source>
        <dbReference type="PROSITE" id="PS50052"/>
    </source>
</evidence>
<dbReference type="InterPro" id="IPR020590">
    <property type="entry name" value="Guanylate_kinase_CS"/>
</dbReference>
<evidence type="ECO:0000256" key="2">
    <source>
        <dbReference type="ARBA" id="ARBA00022443"/>
    </source>
</evidence>
<dbReference type="SMART" id="SM00569">
    <property type="entry name" value="L27"/>
    <property type="match status" value="2"/>
</dbReference>
<dbReference type="InterPro" id="IPR036034">
    <property type="entry name" value="PDZ_sf"/>
</dbReference>
<dbReference type="InterPro" id="IPR001452">
    <property type="entry name" value="SH3_domain"/>
</dbReference>
<organism evidence="8 9">
    <name type="scientific">Poecilia formosa</name>
    <name type="common">Amazon molly</name>
    <name type="synonym">Limia formosa</name>
    <dbReference type="NCBI Taxonomy" id="48698"/>
    <lineage>
        <taxon>Eukaryota</taxon>
        <taxon>Metazoa</taxon>
        <taxon>Chordata</taxon>
        <taxon>Craniata</taxon>
        <taxon>Vertebrata</taxon>
        <taxon>Euteleostomi</taxon>
        <taxon>Actinopterygii</taxon>
        <taxon>Neopterygii</taxon>
        <taxon>Teleostei</taxon>
        <taxon>Neoteleostei</taxon>
        <taxon>Acanthomorphata</taxon>
        <taxon>Ovalentaria</taxon>
        <taxon>Atherinomorphae</taxon>
        <taxon>Cyprinodontiformes</taxon>
        <taxon>Poeciliidae</taxon>
        <taxon>Poeciliinae</taxon>
        <taxon>Poecilia</taxon>
    </lineage>
</organism>
<sequence length="597" mass="68420">GLRQILSDVVEEVRRCVGQDVDGAEVLHGLLTASWLQSLIKVYECLQRYLTDCPAPALDFASGLSLQVCYAVILDIRSLPYCSDEAKELYRLLRQPHMQQMFSTVLVVFSHDYEPVLPPMPDELPDEEEATRIVCLVKNKQPLGATIKRNDITGEIFVARIIHGGLADRSGLLHAGDRIIEVNGFPVDGMEPEQVIQVVQARPHGTIMFKVIPITERPIHNQTMFYVRAMTDYSPQQDSTIPCADAGMSFKKGDILEIVDQTDALWWQAKKLPCSSACAGLIPSTSLLKRKQREFWWSQPYQPHVCMQISATLKEFTWKSKVNECIIVLRRQRKPSAGFRRSIRLCRRRSQSTTQPSAHIRCPSSCSSVLNNPYEEVVRYQRHPEDTHRIIALIGSSGVGVNELRRRLIEMNPNVFQGAIPHTTRSPRGYEESGREYYFTSREIFDHMVYNNRFLEFGEYKGNLYGTSIDAVKDVLNSGKICVVDIEPNVVQAVRTHELRAYVVYVKPPPLERLRETRQDSYITTNYYVNRPFTDEDFHEMEESARKIEAQYWQFFDQVIVNDELQDSCVQLLTAVRKAQDEPQWVPACWIRPTAES</sequence>
<evidence type="ECO:0000259" key="4">
    <source>
        <dbReference type="PROSITE" id="PS50002"/>
    </source>
</evidence>
<dbReference type="PROSITE" id="PS50106">
    <property type="entry name" value="PDZ"/>
    <property type="match status" value="1"/>
</dbReference>
<dbReference type="InterPro" id="IPR050716">
    <property type="entry name" value="MAGUK"/>
</dbReference>
<dbReference type="InterPro" id="IPR004172">
    <property type="entry name" value="L27_dom"/>
</dbReference>
<dbReference type="InterPro" id="IPR008145">
    <property type="entry name" value="GK/Ca_channel_bsu"/>
</dbReference>
<dbReference type="InterPro" id="IPR027417">
    <property type="entry name" value="P-loop_NTPase"/>
</dbReference>
<evidence type="ECO:0000313" key="9">
    <source>
        <dbReference type="Proteomes" id="UP000028760"/>
    </source>
</evidence>
<dbReference type="SMART" id="SM00072">
    <property type="entry name" value="GuKc"/>
    <property type="match status" value="1"/>
</dbReference>
<evidence type="ECO:0000256" key="1">
    <source>
        <dbReference type="ARBA" id="ARBA00007014"/>
    </source>
</evidence>